<feature type="compositionally biased region" description="Low complexity" evidence="1">
    <location>
        <begin position="171"/>
        <end position="184"/>
    </location>
</feature>
<protein>
    <submittedName>
        <fullName evidence="2">Uncharacterized protein</fullName>
    </submittedName>
</protein>
<organism evidence="2 3">
    <name type="scientific">Rhizophagus irregularis</name>
    <dbReference type="NCBI Taxonomy" id="588596"/>
    <lineage>
        <taxon>Eukaryota</taxon>
        <taxon>Fungi</taxon>
        <taxon>Fungi incertae sedis</taxon>
        <taxon>Mucoromycota</taxon>
        <taxon>Glomeromycotina</taxon>
        <taxon>Glomeromycetes</taxon>
        <taxon>Glomerales</taxon>
        <taxon>Glomeraceae</taxon>
        <taxon>Rhizophagus</taxon>
    </lineage>
</organism>
<dbReference type="Proteomes" id="UP000233469">
    <property type="component" value="Unassembled WGS sequence"/>
</dbReference>
<reference evidence="2 3" key="2">
    <citation type="submission" date="2017-10" db="EMBL/GenBank/DDBJ databases">
        <title>Extensive intraspecific genome diversity in a model arbuscular mycorrhizal fungus.</title>
        <authorList>
            <person name="Chen E.C.H."/>
            <person name="Morin E."/>
            <person name="Baudet D."/>
            <person name="Noel J."/>
            <person name="Ndikumana S."/>
            <person name="Charron P."/>
            <person name="St-Onge C."/>
            <person name="Giorgi J."/>
            <person name="Grigoriev I.V."/>
            <person name="Roux C."/>
            <person name="Martin F.M."/>
            <person name="Corradi N."/>
        </authorList>
    </citation>
    <scope>NUCLEOTIDE SEQUENCE [LARGE SCALE GENOMIC DNA]</scope>
    <source>
        <strain evidence="2 3">C2</strain>
    </source>
</reference>
<gene>
    <name evidence="2" type="ORF">RhiirC2_706035</name>
</gene>
<dbReference type="AlphaFoldDB" id="A0A2N1NW85"/>
<evidence type="ECO:0000313" key="2">
    <source>
        <dbReference type="EMBL" id="PKK78158.1"/>
    </source>
</evidence>
<accession>A0A2N1NW85</accession>
<evidence type="ECO:0000313" key="3">
    <source>
        <dbReference type="Proteomes" id="UP000233469"/>
    </source>
</evidence>
<sequence>MGGCPICKGKHGIMNYIANGIVIEHLNGILSCLQFIQVRYCGIGRSYVSDHLKKCAENDIRKILAEMNKGRVTNLGYNILKSFNDKANRDFPKDTVFYPVNMLCIMIALTIHAKSVLPADDLETIPVEQASKCCAEKTLVIYPKNRPIRSKKSSNKGGESSMLRELIEELASPSSAQSTTASQSEISDPGNLPDLYNAIIIC</sequence>
<name>A0A2N1NW85_9GLOM</name>
<reference evidence="2 3" key="1">
    <citation type="submission" date="2016-04" db="EMBL/GenBank/DDBJ databases">
        <title>Genome analyses suggest a sexual origin of heterokaryosis in a supposedly ancient asexual fungus.</title>
        <authorList>
            <person name="Ropars J."/>
            <person name="Sedzielewska K."/>
            <person name="Noel J."/>
            <person name="Charron P."/>
            <person name="Farinelli L."/>
            <person name="Marton T."/>
            <person name="Kruger M."/>
            <person name="Pelin A."/>
            <person name="Brachmann A."/>
            <person name="Corradi N."/>
        </authorList>
    </citation>
    <scope>NUCLEOTIDE SEQUENCE [LARGE SCALE GENOMIC DNA]</scope>
    <source>
        <strain evidence="2 3">C2</strain>
    </source>
</reference>
<proteinExistence type="predicted"/>
<evidence type="ECO:0000256" key="1">
    <source>
        <dbReference type="SAM" id="MobiDB-lite"/>
    </source>
</evidence>
<dbReference type="VEuPathDB" id="FungiDB:FUN_012746"/>
<dbReference type="EMBL" id="LLXL01000094">
    <property type="protein sequence ID" value="PKK78158.1"/>
    <property type="molecule type" value="Genomic_DNA"/>
</dbReference>
<feature type="region of interest" description="Disordered" evidence="1">
    <location>
        <begin position="171"/>
        <end position="191"/>
    </location>
</feature>
<comment type="caution">
    <text evidence="2">The sequence shown here is derived from an EMBL/GenBank/DDBJ whole genome shotgun (WGS) entry which is preliminary data.</text>
</comment>